<dbReference type="InterPro" id="IPR003819">
    <property type="entry name" value="TauD/TfdA-like"/>
</dbReference>
<comment type="similarity">
    <text evidence="4">Belongs to the gamma-BBH/TMLD family.</text>
</comment>
<comment type="catalytic activity">
    <reaction evidence="15">
        <text>N(6),N(6),N(6)-trimethyl-L-lysine + 2-oxoglutarate + O2 = (3S)-3-hydroxy-N(6),N(6),N(6)-trimethyl-L-lysine + succinate + CO2</text>
        <dbReference type="Rhea" id="RHEA:14181"/>
        <dbReference type="ChEBI" id="CHEBI:15379"/>
        <dbReference type="ChEBI" id="CHEBI:16526"/>
        <dbReference type="ChEBI" id="CHEBI:16810"/>
        <dbReference type="ChEBI" id="CHEBI:30031"/>
        <dbReference type="ChEBI" id="CHEBI:58100"/>
        <dbReference type="ChEBI" id="CHEBI:141499"/>
        <dbReference type="EC" id="1.14.11.8"/>
    </reaction>
</comment>
<dbReference type="GO" id="GO:0005739">
    <property type="term" value="C:mitochondrion"/>
    <property type="evidence" value="ECO:0007669"/>
    <property type="project" value="TreeGrafter"/>
</dbReference>
<dbReference type="InterPro" id="IPR050411">
    <property type="entry name" value="AlphaKG_dependent_hydroxylases"/>
</dbReference>
<dbReference type="GO" id="GO:0046872">
    <property type="term" value="F:metal ion binding"/>
    <property type="evidence" value="ECO:0007669"/>
    <property type="project" value="UniProtKB-KW"/>
</dbReference>
<evidence type="ECO:0000259" key="16">
    <source>
        <dbReference type="Pfam" id="PF02668"/>
    </source>
</evidence>
<evidence type="ECO:0000256" key="14">
    <source>
        <dbReference type="ARBA" id="ARBA00046008"/>
    </source>
</evidence>
<dbReference type="SUPFAM" id="SSF51197">
    <property type="entry name" value="Clavaminate synthase-like"/>
    <property type="match status" value="1"/>
</dbReference>
<evidence type="ECO:0000256" key="10">
    <source>
        <dbReference type="ARBA" id="ARBA00023004"/>
    </source>
</evidence>
<evidence type="ECO:0000256" key="9">
    <source>
        <dbReference type="ARBA" id="ARBA00023002"/>
    </source>
</evidence>
<evidence type="ECO:0000256" key="12">
    <source>
        <dbReference type="ARBA" id="ARBA00031778"/>
    </source>
</evidence>
<dbReference type="GO" id="GO:0050353">
    <property type="term" value="F:trimethyllysine dioxygenase activity"/>
    <property type="evidence" value="ECO:0007669"/>
    <property type="project" value="UniProtKB-EC"/>
</dbReference>
<dbReference type="Gene3D" id="3.30.2020.30">
    <property type="match status" value="1"/>
</dbReference>
<feature type="domain" description="TauD/TfdA-like" evidence="16">
    <location>
        <begin position="597"/>
        <end position="841"/>
    </location>
</feature>
<evidence type="ECO:0000256" key="4">
    <source>
        <dbReference type="ARBA" id="ARBA00008654"/>
    </source>
</evidence>
<dbReference type="InterPro" id="IPR010376">
    <property type="entry name" value="GBBH-like_N"/>
</dbReference>
<dbReference type="Pfam" id="PF02668">
    <property type="entry name" value="TauD"/>
    <property type="match status" value="1"/>
</dbReference>
<evidence type="ECO:0000256" key="5">
    <source>
        <dbReference type="ARBA" id="ARBA00012267"/>
    </source>
</evidence>
<feature type="domain" description="Gamma-butyrobetaine hydroxylase-like N-terminal" evidence="17">
    <location>
        <begin position="474"/>
        <end position="554"/>
    </location>
</feature>
<evidence type="ECO:0000256" key="8">
    <source>
        <dbReference type="ARBA" id="ARBA00022964"/>
    </source>
</evidence>
<comment type="pathway">
    <text evidence="3">Amine and polyamine biosynthesis; carnitine biosynthesis.</text>
</comment>
<dbReference type="InterPro" id="IPR038492">
    <property type="entry name" value="GBBH-like_N_sf"/>
</dbReference>
<evidence type="ECO:0000256" key="7">
    <source>
        <dbReference type="ARBA" id="ARBA00022873"/>
    </source>
</evidence>
<proteinExistence type="inferred from homology"/>
<evidence type="ECO:0000259" key="17">
    <source>
        <dbReference type="Pfam" id="PF06155"/>
    </source>
</evidence>
<keyword evidence="19" id="KW-1185">Reference proteome</keyword>
<evidence type="ECO:0000256" key="6">
    <source>
        <dbReference type="ARBA" id="ARBA00022723"/>
    </source>
</evidence>
<keyword evidence="10" id="KW-0408">Iron</keyword>
<evidence type="ECO:0000256" key="3">
    <source>
        <dbReference type="ARBA" id="ARBA00005022"/>
    </source>
</evidence>
<dbReference type="InterPro" id="IPR042098">
    <property type="entry name" value="TauD-like_sf"/>
</dbReference>
<dbReference type="Pfam" id="PF06155">
    <property type="entry name" value="GBBH-like_N"/>
    <property type="match status" value="1"/>
</dbReference>
<keyword evidence="6" id="KW-0479">Metal-binding</keyword>
<dbReference type="Gene3D" id="3.60.130.10">
    <property type="entry name" value="Clavaminate synthase-like"/>
    <property type="match status" value="1"/>
</dbReference>
<keyword evidence="7" id="KW-0124">Carnitine biosynthesis</keyword>
<keyword evidence="9" id="KW-0560">Oxidoreductase</keyword>
<keyword evidence="8" id="KW-0223">Dioxygenase</keyword>
<gene>
    <name evidence="18" type="ORF">CYMTET_27075</name>
</gene>
<comment type="cofactor">
    <cofactor evidence="1">
        <name>Fe(2+)</name>
        <dbReference type="ChEBI" id="CHEBI:29033"/>
    </cofactor>
</comment>
<accession>A0AAE0KX89</accession>
<comment type="cofactor">
    <cofactor evidence="2">
        <name>L-ascorbate</name>
        <dbReference type="ChEBI" id="CHEBI:38290"/>
    </cofactor>
</comment>
<evidence type="ECO:0000313" key="19">
    <source>
        <dbReference type="Proteomes" id="UP001190700"/>
    </source>
</evidence>
<dbReference type="PANTHER" id="PTHR10696">
    <property type="entry name" value="GAMMA-BUTYROBETAINE HYDROXYLASE-RELATED"/>
    <property type="match status" value="1"/>
</dbReference>
<dbReference type="EMBL" id="LGRX02014748">
    <property type="protein sequence ID" value="KAK3264168.1"/>
    <property type="molecule type" value="Genomic_DNA"/>
</dbReference>
<evidence type="ECO:0000313" key="18">
    <source>
        <dbReference type="EMBL" id="KAK3264168.1"/>
    </source>
</evidence>
<reference evidence="18 19" key="1">
    <citation type="journal article" date="2015" name="Genome Biol. Evol.">
        <title>Comparative Genomics of a Bacterivorous Green Alga Reveals Evolutionary Causalities and Consequences of Phago-Mixotrophic Mode of Nutrition.</title>
        <authorList>
            <person name="Burns J.A."/>
            <person name="Paasch A."/>
            <person name="Narechania A."/>
            <person name="Kim E."/>
        </authorList>
    </citation>
    <scope>NUCLEOTIDE SEQUENCE [LARGE SCALE GENOMIC DNA]</scope>
    <source>
        <strain evidence="18 19">PLY_AMNH</strain>
    </source>
</reference>
<evidence type="ECO:0000256" key="11">
    <source>
        <dbReference type="ARBA" id="ARBA00030363"/>
    </source>
</evidence>
<comment type="function">
    <text evidence="14">Converts trimethyllysine (TML) into hydroxytrimethyllysine (HTML).</text>
</comment>
<name>A0AAE0KX89_9CHLO</name>
<dbReference type="GO" id="GO:0045329">
    <property type="term" value="P:carnitine biosynthetic process"/>
    <property type="evidence" value="ECO:0007669"/>
    <property type="project" value="UniProtKB-KW"/>
</dbReference>
<protein>
    <recommendedName>
        <fullName evidence="5">trimethyllysine dioxygenase</fullName>
        <ecNumber evidence="5">1.14.11.8</ecNumber>
    </recommendedName>
    <alternativeName>
        <fullName evidence="12">Epsilon-trimethyllysine 2-oxoglutarate dioxygenase</fullName>
    </alternativeName>
    <alternativeName>
        <fullName evidence="11">TML hydroxylase</fullName>
    </alternativeName>
    <alternativeName>
        <fullName evidence="13">TML-alpha-ketoglutarate dioxygenase</fullName>
    </alternativeName>
</protein>
<dbReference type="PANTHER" id="PTHR10696:SF51">
    <property type="entry name" value="TRIMETHYLLYSINE DIOXYGENASE, MITOCHONDRIAL"/>
    <property type="match status" value="1"/>
</dbReference>
<evidence type="ECO:0000256" key="2">
    <source>
        <dbReference type="ARBA" id="ARBA00001961"/>
    </source>
</evidence>
<dbReference type="Proteomes" id="UP001190700">
    <property type="component" value="Unassembled WGS sequence"/>
</dbReference>
<comment type="caution">
    <text evidence="18">The sequence shown here is derived from an EMBL/GenBank/DDBJ whole genome shotgun (WGS) entry which is preliminary data.</text>
</comment>
<dbReference type="EC" id="1.14.11.8" evidence="5"/>
<evidence type="ECO:0000256" key="15">
    <source>
        <dbReference type="ARBA" id="ARBA00049334"/>
    </source>
</evidence>
<evidence type="ECO:0000256" key="13">
    <source>
        <dbReference type="ARBA" id="ARBA00032283"/>
    </source>
</evidence>
<organism evidence="18 19">
    <name type="scientific">Cymbomonas tetramitiformis</name>
    <dbReference type="NCBI Taxonomy" id="36881"/>
    <lineage>
        <taxon>Eukaryota</taxon>
        <taxon>Viridiplantae</taxon>
        <taxon>Chlorophyta</taxon>
        <taxon>Pyramimonadophyceae</taxon>
        <taxon>Pyramimonadales</taxon>
        <taxon>Pyramimonadaceae</taxon>
        <taxon>Cymbomonas</taxon>
    </lineage>
</organism>
<dbReference type="AlphaFoldDB" id="A0AAE0KX89"/>
<sequence length="885" mass="99187">MASILSPLSFTGLKQRWLVKRRPKVVSNKLVVRASSRRPRIDVGAVEFKTEGPITKVVGEDVCEHAISVLRSTPPKDFVSVDDTDEGDIRKLLFGLNGETLPAETEEPPYPYLLRRGDKWAVGYRYDSDVINGSLFREEGCKPELAQLFGEGGKAADRYFRYVLGYQNNEGFVSKDEKLHQMLRETLMPSALSIFGVEDVEEASRHTSVYSLYANVLLPGHVINLHLDVPEFRGLDRSNCPTWLLVVARCAGLFEEYRVNNVTSVFYPKGANGGALAVYPHINGEQSDSAQVYSVEGGSVVLLDADSHHHHSEAARAVDDTGLTVECPILPKSAELSTRASANGGVEWVVTDSDTDEEVLVYPETDLRFSISCKFHIFANQEEVDQFKNGEKLTADQIITGLTKDLQERGVLDASRDPSSFALTELAPVFVDEYVSPTAPSSDEVDQLWKSYLADVGRETVEESEPVAVANATSNSTTTLISFDSGKAYSYHNLWLRDACKCQECCNVGMRPATMSAHILGLEEVAPVEIDVSDDKLKVEWTDGHKSTYPMHWLEVMGKSVGKPENNLSVPVPRSTEQIVWDSSLDIPKYQLEDLRASPEEYAKFLAGVTYPGVGIVKGVPMDPEKKHHTFVNVMQELIGRLNSHPIRDNRHWTISTQAEQYEEIFTGKGKSSLDYAAKDPLLSHTDHSDYLSPAFMVCMHVLDGRSCNSVVDGFAVAKALKEEDPEAYELLTTEKQGYARLQEFYEMPLNKWAISPVISLDENGNPKLIRMSEGKRTSFMTDFEKFPKYWAAYNKFTQMLDDPRFQIIFEMEKGDVLILNNHRTCHGRVYIPGGYRILLGGTFGKDQYINRVRGQKVGVHDAHDKAYYVELPMDYFDGYMDTWS</sequence>
<evidence type="ECO:0000256" key="1">
    <source>
        <dbReference type="ARBA" id="ARBA00001954"/>
    </source>
</evidence>